<accession>A0A371IXS8</accession>
<comment type="caution">
    <text evidence="1">The sequence shown here is derived from an EMBL/GenBank/DDBJ whole genome shotgun (WGS) entry which is preliminary data.</text>
</comment>
<protein>
    <submittedName>
        <fullName evidence="1">DUF1667 domain-containing protein</fullName>
    </submittedName>
</protein>
<proteinExistence type="predicted"/>
<organism evidence="1 2">
    <name type="scientific">Romboutsia weinsteinii</name>
    <dbReference type="NCBI Taxonomy" id="2020949"/>
    <lineage>
        <taxon>Bacteria</taxon>
        <taxon>Bacillati</taxon>
        <taxon>Bacillota</taxon>
        <taxon>Clostridia</taxon>
        <taxon>Peptostreptococcales</taxon>
        <taxon>Peptostreptococcaceae</taxon>
        <taxon>Romboutsia</taxon>
    </lineage>
</organism>
<keyword evidence="2" id="KW-1185">Reference proteome</keyword>
<dbReference type="SUPFAM" id="SSF160148">
    <property type="entry name" value="CPE0013-like"/>
    <property type="match status" value="1"/>
</dbReference>
<dbReference type="Pfam" id="PF07892">
    <property type="entry name" value="DUF1667"/>
    <property type="match status" value="1"/>
</dbReference>
<evidence type="ECO:0000313" key="2">
    <source>
        <dbReference type="Proteomes" id="UP000215694"/>
    </source>
</evidence>
<dbReference type="PANTHER" id="PTHR39450:SF1">
    <property type="entry name" value="DUF1667 DOMAIN-CONTAINING PROTEIN"/>
    <property type="match status" value="1"/>
</dbReference>
<dbReference type="OrthoDB" id="9811531at2"/>
<dbReference type="Gene3D" id="3.10.530.10">
    <property type="entry name" value="CPE0013-like"/>
    <property type="match status" value="1"/>
</dbReference>
<reference evidence="1 2" key="1">
    <citation type="journal article" date="2017" name="Genome Announc.">
        <title>Draft Genome Sequence of Romboutsia weinsteinii sp. nov. Strain CCRI-19649(T) Isolated from Surface Water.</title>
        <authorList>
            <person name="Maheux A.F."/>
            <person name="Boudreau D.K."/>
            <person name="Berube E."/>
            <person name="Boissinot M."/>
            <person name="Cantin P."/>
            <person name="Raymond F."/>
            <person name="Corbeil J."/>
            <person name="Omar R.F."/>
            <person name="Bergeron M.G."/>
        </authorList>
    </citation>
    <scope>NUCLEOTIDE SEQUENCE [LARGE SCALE GENOMIC DNA]</scope>
    <source>
        <strain evidence="1 2">CCRI-19649</strain>
    </source>
</reference>
<gene>
    <name evidence="1" type="ORF">CHL78_019090</name>
</gene>
<dbReference type="Proteomes" id="UP000215694">
    <property type="component" value="Unassembled WGS sequence"/>
</dbReference>
<evidence type="ECO:0000313" key="1">
    <source>
        <dbReference type="EMBL" id="RDY25268.1"/>
    </source>
</evidence>
<dbReference type="AlphaFoldDB" id="A0A371IXS8"/>
<dbReference type="EMBL" id="NOJY02000091">
    <property type="protein sequence ID" value="RDY25268.1"/>
    <property type="molecule type" value="Genomic_DNA"/>
</dbReference>
<dbReference type="InterPro" id="IPR036593">
    <property type="entry name" value="CPE0013-like_sf"/>
</dbReference>
<dbReference type="RefSeq" id="WP_094366773.1">
    <property type="nucleotide sequence ID" value="NZ_NOJY02000091.1"/>
</dbReference>
<dbReference type="PANTHER" id="PTHR39450">
    <property type="entry name" value="MOLYBDOPTERIN OXIDOREDUCTASE, 4FE-4S CLUSTER-BINDING SUBUNIT"/>
    <property type="match status" value="1"/>
</dbReference>
<sequence length="141" mass="15828">MNALDCLAISYEDDELLKSNKTELTCIVCPMGCHLYVEKVNDHYKVEGNTCRRGEKYAVEELTNPKRVITTTVKLNNSYLNLLPVKTEDSVPKGMIFEIMEELDKVNVTAPIKIGDIIIENVLGTGVNVISTKTIECNNKY</sequence>
<dbReference type="InterPro" id="IPR012460">
    <property type="entry name" value="DUF1667"/>
</dbReference>
<name>A0A371IXS8_9FIRM</name>